<feature type="domain" description="Rhodanese" evidence="1">
    <location>
        <begin position="40"/>
        <end position="131"/>
    </location>
</feature>
<dbReference type="SMART" id="SM00450">
    <property type="entry name" value="RHOD"/>
    <property type="match status" value="1"/>
</dbReference>
<dbReference type="RefSeq" id="WP_185693730.1">
    <property type="nucleotide sequence ID" value="NZ_JACHVA010000118.1"/>
</dbReference>
<dbReference type="Gene3D" id="3.40.250.10">
    <property type="entry name" value="Rhodanese-like domain"/>
    <property type="match status" value="1"/>
</dbReference>
<evidence type="ECO:0000313" key="3">
    <source>
        <dbReference type="Proteomes" id="UP000525652"/>
    </source>
</evidence>
<sequence length="132" mass="15111">MRFLELLLISGLVAGVGYFLQPLSSDPYQVTLSELRSSPGFSEILWLDARSANDYESDHVEDAVHLNEDAWEDGLEQFVEVWEPGRRVVVYCDDQACGSSQAVAERLRKELLIEKIFFLRGGWSVLKEQEDW</sequence>
<accession>A0A7X1B212</accession>
<dbReference type="InterPro" id="IPR001763">
    <property type="entry name" value="Rhodanese-like_dom"/>
</dbReference>
<name>A0A7X1B212_9BACT</name>
<reference evidence="2 3" key="1">
    <citation type="submission" date="2020-07" db="EMBL/GenBank/DDBJ databases">
        <authorList>
            <person name="Feng X."/>
        </authorList>
    </citation>
    <scope>NUCLEOTIDE SEQUENCE [LARGE SCALE GENOMIC DNA]</scope>
    <source>
        <strain evidence="2 3">JCM14086</strain>
    </source>
</reference>
<proteinExistence type="predicted"/>
<gene>
    <name evidence="2" type="ORF">H5P30_14995</name>
</gene>
<dbReference type="Proteomes" id="UP000525652">
    <property type="component" value="Unassembled WGS sequence"/>
</dbReference>
<dbReference type="CDD" id="cd00158">
    <property type="entry name" value="RHOD"/>
    <property type="match status" value="1"/>
</dbReference>
<evidence type="ECO:0000259" key="1">
    <source>
        <dbReference type="PROSITE" id="PS50206"/>
    </source>
</evidence>
<organism evidence="2 3">
    <name type="scientific">Puniceicoccus vermicola</name>
    <dbReference type="NCBI Taxonomy" id="388746"/>
    <lineage>
        <taxon>Bacteria</taxon>
        <taxon>Pseudomonadati</taxon>
        <taxon>Verrucomicrobiota</taxon>
        <taxon>Opitutia</taxon>
        <taxon>Puniceicoccales</taxon>
        <taxon>Puniceicoccaceae</taxon>
        <taxon>Puniceicoccus</taxon>
    </lineage>
</organism>
<evidence type="ECO:0000313" key="2">
    <source>
        <dbReference type="EMBL" id="MBC2603088.1"/>
    </source>
</evidence>
<dbReference type="PROSITE" id="PS50206">
    <property type="entry name" value="RHODANESE_3"/>
    <property type="match status" value="1"/>
</dbReference>
<protein>
    <submittedName>
        <fullName evidence="2">Rhodanese-like domain-containing protein</fullName>
    </submittedName>
</protein>
<dbReference type="Pfam" id="PF00581">
    <property type="entry name" value="Rhodanese"/>
    <property type="match status" value="1"/>
</dbReference>
<dbReference type="AlphaFoldDB" id="A0A7X1B212"/>
<comment type="caution">
    <text evidence="2">The sequence shown here is derived from an EMBL/GenBank/DDBJ whole genome shotgun (WGS) entry which is preliminary data.</text>
</comment>
<keyword evidence="3" id="KW-1185">Reference proteome</keyword>
<dbReference type="InterPro" id="IPR036873">
    <property type="entry name" value="Rhodanese-like_dom_sf"/>
</dbReference>
<dbReference type="SUPFAM" id="SSF52821">
    <property type="entry name" value="Rhodanese/Cell cycle control phosphatase"/>
    <property type="match status" value="1"/>
</dbReference>
<dbReference type="EMBL" id="JACHVA010000118">
    <property type="protein sequence ID" value="MBC2603088.1"/>
    <property type="molecule type" value="Genomic_DNA"/>
</dbReference>